<accession>A0AAD6URV1</accession>
<proteinExistence type="predicted"/>
<gene>
    <name evidence="2" type="ORF">GGX14DRAFT_611246</name>
</gene>
<comment type="caution">
    <text evidence="2">The sequence shown here is derived from an EMBL/GenBank/DDBJ whole genome shotgun (WGS) entry which is preliminary data.</text>
</comment>
<keyword evidence="1" id="KW-0812">Transmembrane</keyword>
<feature type="transmembrane region" description="Helical" evidence="1">
    <location>
        <begin position="26"/>
        <end position="49"/>
    </location>
</feature>
<evidence type="ECO:0000313" key="3">
    <source>
        <dbReference type="Proteomes" id="UP001219525"/>
    </source>
</evidence>
<feature type="transmembrane region" description="Helical" evidence="1">
    <location>
        <begin position="61"/>
        <end position="87"/>
    </location>
</feature>
<name>A0AAD6URV1_9AGAR</name>
<feature type="transmembrane region" description="Helical" evidence="1">
    <location>
        <begin position="221"/>
        <end position="239"/>
    </location>
</feature>
<keyword evidence="1" id="KW-0472">Membrane</keyword>
<evidence type="ECO:0000313" key="2">
    <source>
        <dbReference type="EMBL" id="KAJ7187594.1"/>
    </source>
</evidence>
<keyword evidence="3" id="KW-1185">Reference proteome</keyword>
<organism evidence="2 3">
    <name type="scientific">Mycena pura</name>
    <dbReference type="NCBI Taxonomy" id="153505"/>
    <lineage>
        <taxon>Eukaryota</taxon>
        <taxon>Fungi</taxon>
        <taxon>Dikarya</taxon>
        <taxon>Basidiomycota</taxon>
        <taxon>Agaricomycotina</taxon>
        <taxon>Agaricomycetes</taxon>
        <taxon>Agaricomycetidae</taxon>
        <taxon>Agaricales</taxon>
        <taxon>Marasmiineae</taxon>
        <taxon>Mycenaceae</taxon>
        <taxon>Mycena</taxon>
    </lineage>
</organism>
<evidence type="ECO:0000256" key="1">
    <source>
        <dbReference type="SAM" id="Phobius"/>
    </source>
</evidence>
<feature type="transmembrane region" description="Helical" evidence="1">
    <location>
        <begin position="245"/>
        <end position="268"/>
    </location>
</feature>
<reference evidence="2" key="1">
    <citation type="submission" date="2023-03" db="EMBL/GenBank/DDBJ databases">
        <title>Massive genome expansion in bonnet fungi (Mycena s.s.) driven by repeated elements and novel gene families across ecological guilds.</title>
        <authorList>
            <consortium name="Lawrence Berkeley National Laboratory"/>
            <person name="Harder C.B."/>
            <person name="Miyauchi S."/>
            <person name="Viragh M."/>
            <person name="Kuo A."/>
            <person name="Thoen E."/>
            <person name="Andreopoulos B."/>
            <person name="Lu D."/>
            <person name="Skrede I."/>
            <person name="Drula E."/>
            <person name="Henrissat B."/>
            <person name="Morin E."/>
            <person name="Kohler A."/>
            <person name="Barry K."/>
            <person name="LaButti K."/>
            <person name="Morin E."/>
            <person name="Salamov A."/>
            <person name="Lipzen A."/>
            <person name="Mereny Z."/>
            <person name="Hegedus B."/>
            <person name="Baldrian P."/>
            <person name="Stursova M."/>
            <person name="Weitz H."/>
            <person name="Taylor A."/>
            <person name="Grigoriev I.V."/>
            <person name="Nagy L.G."/>
            <person name="Martin F."/>
            <person name="Kauserud H."/>
        </authorList>
    </citation>
    <scope>NUCLEOTIDE SEQUENCE</scope>
    <source>
        <strain evidence="2">9144</strain>
    </source>
</reference>
<feature type="transmembrane region" description="Helical" evidence="1">
    <location>
        <begin position="99"/>
        <end position="124"/>
    </location>
</feature>
<dbReference type="AlphaFoldDB" id="A0AAD6URV1"/>
<protein>
    <submittedName>
        <fullName evidence="2">Uncharacterized protein</fullName>
    </submittedName>
</protein>
<dbReference type="Proteomes" id="UP001219525">
    <property type="component" value="Unassembled WGS sequence"/>
</dbReference>
<sequence length="324" mass="35131">MSTSQPVPTALVDPIIEAYAQDIRLIVPYILIPTAFSAILVPLLILLLVLSTPRTRRAPIFILNVLAVFLGIVFGVLVVHISITGILSPFGGINTTEVLAFVVLYFWTPWLVEAVLLFRVVAIYGPSRSRLAMAAILAFPVAIKAARAGLYIQSFMNWHQGAFGVNGEVVNQSNITPELSSASPKVMCILELLDNTYISSLFLWRLAVDGHLFTGRKVEDVLETSAGVILGLCQLIILFTGKEFLLAPGMQVASTYLAIISTALATIWSSTRSFKDAISYGGSSNSRSDKPTETIVFHPGTFHTSTVDREAPVIPLYRSHPGSG</sequence>
<keyword evidence="1" id="KW-1133">Transmembrane helix</keyword>
<dbReference type="EMBL" id="JARJCW010000191">
    <property type="protein sequence ID" value="KAJ7187594.1"/>
    <property type="molecule type" value="Genomic_DNA"/>
</dbReference>